<name>A0A073HZ37_9SPIT</name>
<dbReference type="SUPFAM" id="SSF52540">
    <property type="entry name" value="P-loop containing nucleoside triphosphate hydrolases"/>
    <property type="match status" value="1"/>
</dbReference>
<comment type="caution">
    <text evidence="1">The sequence shown here is derived from an EMBL/GenBank/DDBJ whole genome shotgun (WGS) entry which is preliminary data.</text>
</comment>
<dbReference type="PANTHER" id="PTHR30612">
    <property type="entry name" value="SECA INNER MEMBRANE COMPONENT OF SEC PROTEIN SECRETION SYSTEM"/>
    <property type="match status" value="1"/>
</dbReference>
<dbReference type="InterPro" id="IPR000185">
    <property type="entry name" value="SecA"/>
</dbReference>
<organism evidence="1 2">
    <name type="scientific">Oxytricha trifallax</name>
    <dbReference type="NCBI Taxonomy" id="1172189"/>
    <lineage>
        <taxon>Eukaryota</taxon>
        <taxon>Sar</taxon>
        <taxon>Alveolata</taxon>
        <taxon>Ciliophora</taxon>
        <taxon>Intramacronucleata</taxon>
        <taxon>Spirotrichea</taxon>
        <taxon>Stichotrichia</taxon>
        <taxon>Sporadotrichida</taxon>
        <taxon>Oxytrichidae</taxon>
        <taxon>Oxytrichinae</taxon>
        <taxon>Oxytricha</taxon>
    </lineage>
</organism>
<keyword evidence="2" id="KW-1185">Reference proteome</keyword>
<proteinExistence type="predicted"/>
<accession>A0A073HZ37</accession>
<dbReference type="GO" id="GO:0006605">
    <property type="term" value="P:protein targeting"/>
    <property type="evidence" value="ECO:0007669"/>
    <property type="project" value="InterPro"/>
</dbReference>
<sequence length="376" mass="43169">MSNQVLKLQQIIGFDFLSLQKLALNYLLWEDSKFSFINIGVGNGKTLLCSTLAALYAKSSQLPVFIIGKNDHLILRDEKRFEQLVTSLSLNINVNQYEKKAGVYYLTQKYLESQLGNQEFLDIWGRSIVLIDEYDWILFDGSISQMEKNLKFFNCAKRLVGFTGSTLSLKEANCLQIAFKSREIFFPKLSSLVGDKRIRLEQELVSSNQADFCKRIFELSAEYCKLTPVIIVANQSYSTIESYFRKYSQVQFFSMKNVKGTKLEAQFDQIFASKNGEGQYGVFLLNEQQGRGTDLKTNHEIEFNGGLFLIVSDVFSTRSTQQIIGRVGRLHRKGTYRQIIYKQGFKETIEQIISLHQQCLENEIHMKIAMLQTVLG</sequence>
<dbReference type="AlphaFoldDB" id="A0A073HZ37"/>
<dbReference type="GO" id="GO:0005524">
    <property type="term" value="F:ATP binding"/>
    <property type="evidence" value="ECO:0007669"/>
    <property type="project" value="InterPro"/>
</dbReference>
<gene>
    <name evidence="1" type="ORF">OXYTRIMIC_169</name>
</gene>
<protein>
    <submittedName>
        <fullName evidence="1">Protein translocase subunit SecA</fullName>
    </submittedName>
</protein>
<evidence type="ECO:0000313" key="1">
    <source>
        <dbReference type="EMBL" id="KEJ82485.1"/>
    </source>
</evidence>
<evidence type="ECO:0000313" key="2">
    <source>
        <dbReference type="Proteomes" id="UP000053232"/>
    </source>
</evidence>
<dbReference type="InterPro" id="IPR027417">
    <property type="entry name" value="P-loop_NTPase"/>
</dbReference>
<reference evidence="2" key="1">
    <citation type="journal article" date="2014" name="Cell">
        <title>The Architecture of a Scrambled Genome Reveals Massive Levels of Genomic Rearrangement during Development.</title>
        <authorList>
            <person name="Chen X."/>
            <person name="Bracht J.R."/>
            <person name="Goldman A.D."/>
            <person name="Dolzhenko E."/>
            <person name="Clay D.M."/>
            <person name="Swart E.C."/>
            <person name="Perlman D.H."/>
            <person name="Doak T.G."/>
            <person name="Stuart A."/>
            <person name="Amemiya C.T."/>
            <person name="Sebra R.P."/>
            <person name="Landweber L.F."/>
        </authorList>
    </citation>
    <scope>NUCLEOTIDE SEQUENCE [LARGE SCALE GENOMIC DNA]</scope>
    <source>
        <strain evidence="2">JRB310</strain>
    </source>
</reference>
<dbReference type="EMBL" id="ARYC01018609">
    <property type="protein sequence ID" value="KEJ82485.1"/>
    <property type="molecule type" value="Genomic_DNA"/>
</dbReference>
<dbReference type="Gene3D" id="3.40.50.300">
    <property type="entry name" value="P-loop containing nucleotide triphosphate hydrolases"/>
    <property type="match status" value="2"/>
</dbReference>
<dbReference type="PANTHER" id="PTHR30612:SF0">
    <property type="entry name" value="CHLOROPLAST PROTEIN-TRANSPORTING ATPASE"/>
    <property type="match status" value="1"/>
</dbReference>
<dbReference type="GO" id="GO:0006886">
    <property type="term" value="P:intracellular protein transport"/>
    <property type="evidence" value="ECO:0007669"/>
    <property type="project" value="InterPro"/>
</dbReference>
<dbReference type="Proteomes" id="UP000053232">
    <property type="component" value="Unassembled WGS sequence"/>
</dbReference>